<evidence type="ECO:0000313" key="4">
    <source>
        <dbReference type="Proteomes" id="UP001516023"/>
    </source>
</evidence>
<dbReference type="Proteomes" id="UP001516023">
    <property type="component" value="Unassembled WGS sequence"/>
</dbReference>
<dbReference type="SUPFAM" id="SSF49785">
    <property type="entry name" value="Galactose-binding domain-like"/>
    <property type="match status" value="3"/>
</dbReference>
<feature type="compositionally biased region" description="Polar residues" evidence="1">
    <location>
        <begin position="521"/>
        <end position="540"/>
    </location>
</feature>
<keyword evidence="2" id="KW-0732">Signal</keyword>
<name>A0ABD3PIN3_9STRA</name>
<dbReference type="EMBL" id="JABMIG020000174">
    <property type="protein sequence ID" value="KAL3787484.1"/>
    <property type="molecule type" value="Genomic_DNA"/>
</dbReference>
<feature type="signal peptide" evidence="2">
    <location>
        <begin position="1"/>
        <end position="36"/>
    </location>
</feature>
<feature type="chain" id="PRO_5044781347" description="F5/8 type C domain-containing protein" evidence="2">
    <location>
        <begin position="37"/>
        <end position="1620"/>
    </location>
</feature>
<gene>
    <name evidence="3" type="ORF">HJC23_001134</name>
</gene>
<dbReference type="PANTHER" id="PTHR21113">
    <property type="entry name" value="AGAP001705-PA"/>
    <property type="match status" value="1"/>
</dbReference>
<feature type="compositionally biased region" description="Low complexity" evidence="1">
    <location>
        <begin position="541"/>
        <end position="556"/>
    </location>
</feature>
<organism evidence="3 4">
    <name type="scientific">Cyclotella cryptica</name>
    <dbReference type="NCBI Taxonomy" id="29204"/>
    <lineage>
        <taxon>Eukaryota</taxon>
        <taxon>Sar</taxon>
        <taxon>Stramenopiles</taxon>
        <taxon>Ochrophyta</taxon>
        <taxon>Bacillariophyta</taxon>
        <taxon>Coscinodiscophyceae</taxon>
        <taxon>Thalassiosirophycidae</taxon>
        <taxon>Stephanodiscales</taxon>
        <taxon>Stephanodiscaceae</taxon>
        <taxon>Cyclotella</taxon>
    </lineage>
</organism>
<sequence>MTYLCCRWNDGGPDHLGSLGLKLLALLAFCVGSGNAVGQLRINNWASGSHNLSVNGLPNITHNYPLRSRDLQNIICYPNVKSILIKSADGNPIHMFEFHAYTPSGQEVAIGKTAKQSSTLKNNQEKFGPANAVDGNDSTFSHTDNGAASWEVDLGQDYRISSISIKNRYCQNVNDPFGCLCRLTGATVDLLDRTSSVVHSASFGNTCGQLNPSVDFNLCLCPAKKIKLESTTGENIHIFELLAYSSGSNVAPQGLASQSSTFNNNAKFAASNAIDRSNTTFSHTADANSWLQIDFATPMAIDKVVILNRWCMDLTDTRGCLCRLSSAKLSLLDENDNTLNTQTLSNTCGEQVVTEPFSCTISTHPPSISPSVSRPPACPVNAVKLESTTGEYIHIFELLAYSSGRNVAPQGLASQSSTLKNDLKFAASNAIDGSNTTFSHTVDANSWLQIDFANPVEMDKVVILNRWCKDSTDTPGCLCRLTSAKLSLLDENSNVVNSQTLSNTCGEQVIVEGFSCSITSKPHNGNPTTEPSSMPTASSEPSGYPTTSSIPTSSSFPSSMPSEFPFLFKGIDNAASMYRGIIDLIWDFPTYPNGDFVELESVRYHIFSYVGAYDYKSATENSIEEFKNGFEARSLNDTGIQYHLIDTGEAFEFSFNTTAYGELHSILVIAEVDGVFSRNREATELYSSASDPVMKEHVNIVGIFVPSDLLNITVREDNKVIVFDGPVREEHKNLVVGDYIFGFSTSLEVFCLLVTSIIEFSDQKVALNTEAARVEDIYDEIDFESSFGMSRPNKVEASNFSRHRHRHLLQQRRRSLFFGWILSKTEEFFNAGVKWIGDNIATPIAGVFEDLWNLVVNGEIEKSFELIDFDVPFQFELGLDVSSPDDDSKSDDSELSTNLGQLEGHVIARSDIYVSMKVSPSSPQVKVEAGWRAEYAADFELTLLGATKFTYTRHIWEGKKKTFTFAIGVVPILLDVQPKLDGKFSFEVSSEVGLAKISAGGNGGGSVSASAELPPKLSTDFKLPSFSPYFKFDTIENIKFSAGLYVVPLVEVKLYNGALTGELSFTLGPELSSMLNVDGILSGETCDVLEELDLSFTITGDVSIGTEFDESLKIEGNLFSESWPIWNVGGKECPTTGACSGDDFFDGMAEEFGGIFNTQIFLAQGASPSDPWFPSTVYKFEDFVNALKNLQGKEQFQMWLGDKCGARAKKQALVNIAAFLGDENNWDLWNADVYKEPTSPAQFAPAFYPMSSSCGQLGQSYEDYDCEDACPKDPSMEITGSTNANWIGAPPPLFCGPKSKYDDLGYWNPLKFCEGTGAKGTEESCEGQPYYYEGQTAGDHVSVRRCNFGKLNKNIGAGGGSNALYSDINFCSNPQALCDGPSELKWIAGIFFWVSEVEKYDGYKKWVDDFIDAGCTENPDQNECDNLFKYASGINESLPASKLCEHSYIFRKEEMAVVEVVQLVHVEMETMAMEFAQMKGNVAVSLAGVELLLIIVAATTEEEEALAEAVQLVVHVEMETMAMEFAQGKENVAVSLAGVELLLIIVVATTEEEEALVEVAPLVEPVVMVTVVMVCAQLKGIVVVHLAGAEPQLIIVHNEECPTLFICLSRSLSMTLQDVT</sequence>
<comment type="caution">
    <text evidence="3">The sequence shown here is derived from an EMBL/GenBank/DDBJ whole genome shotgun (WGS) entry which is preliminary data.</text>
</comment>
<feature type="region of interest" description="Disordered" evidence="1">
    <location>
        <begin position="521"/>
        <end position="556"/>
    </location>
</feature>
<dbReference type="InterPro" id="IPR008979">
    <property type="entry name" value="Galactose-bd-like_sf"/>
</dbReference>
<protein>
    <recommendedName>
        <fullName evidence="5">F5/8 type C domain-containing protein</fullName>
    </recommendedName>
</protein>
<dbReference type="PANTHER" id="PTHR21113:SF4">
    <property type="entry name" value="CHITIN-BINDING TYPE-4 DOMAIN-CONTAINING PROTEIN"/>
    <property type="match status" value="1"/>
</dbReference>
<reference evidence="3 4" key="1">
    <citation type="journal article" date="2020" name="G3 (Bethesda)">
        <title>Improved Reference Genome for Cyclotella cryptica CCMP332, a Model for Cell Wall Morphogenesis, Salinity Adaptation, and Lipid Production in Diatoms (Bacillariophyta).</title>
        <authorList>
            <person name="Roberts W.R."/>
            <person name="Downey K.M."/>
            <person name="Ruck E.C."/>
            <person name="Traller J.C."/>
            <person name="Alverson A.J."/>
        </authorList>
    </citation>
    <scope>NUCLEOTIDE SEQUENCE [LARGE SCALE GENOMIC DNA]</scope>
    <source>
        <strain evidence="3 4">CCMP332</strain>
    </source>
</reference>
<dbReference type="Pfam" id="PF22633">
    <property type="entry name" value="F5_F8_type_C_2"/>
    <property type="match status" value="1"/>
</dbReference>
<dbReference type="Gene3D" id="2.60.120.260">
    <property type="entry name" value="Galactose-binding domain-like"/>
    <property type="match status" value="3"/>
</dbReference>
<keyword evidence="4" id="KW-1185">Reference proteome</keyword>
<evidence type="ECO:0000256" key="1">
    <source>
        <dbReference type="SAM" id="MobiDB-lite"/>
    </source>
</evidence>
<proteinExistence type="predicted"/>
<accession>A0ABD3PIN3</accession>
<evidence type="ECO:0000256" key="2">
    <source>
        <dbReference type="SAM" id="SignalP"/>
    </source>
</evidence>
<evidence type="ECO:0000313" key="3">
    <source>
        <dbReference type="EMBL" id="KAL3787484.1"/>
    </source>
</evidence>
<evidence type="ECO:0008006" key="5">
    <source>
        <dbReference type="Google" id="ProtNLM"/>
    </source>
</evidence>